<dbReference type="Proteomes" id="UP000821837">
    <property type="component" value="Chromosome 6"/>
</dbReference>
<comment type="caution">
    <text evidence="7">The sequence shown here is derived from an EMBL/GenBank/DDBJ whole genome shotgun (WGS) entry which is preliminary data.</text>
</comment>
<dbReference type="GO" id="GO:0008270">
    <property type="term" value="F:zinc ion binding"/>
    <property type="evidence" value="ECO:0007669"/>
    <property type="project" value="UniProtKB-KW"/>
</dbReference>
<keyword evidence="5" id="KW-0175">Coiled coil</keyword>
<evidence type="ECO:0000256" key="1">
    <source>
        <dbReference type="ARBA" id="ARBA00022723"/>
    </source>
</evidence>
<reference evidence="7" key="2">
    <citation type="submission" date="2021-09" db="EMBL/GenBank/DDBJ databases">
        <authorList>
            <person name="Jia N."/>
            <person name="Wang J."/>
            <person name="Shi W."/>
            <person name="Du L."/>
            <person name="Sun Y."/>
            <person name="Zhan W."/>
            <person name="Jiang J."/>
            <person name="Wang Q."/>
            <person name="Zhang B."/>
            <person name="Ji P."/>
            <person name="Sakyi L.B."/>
            <person name="Cui X."/>
            <person name="Yuan T."/>
            <person name="Jiang B."/>
            <person name="Yang W."/>
            <person name="Lam T.T.-Y."/>
            <person name="Chang Q."/>
            <person name="Ding S."/>
            <person name="Wang X."/>
            <person name="Zhu J."/>
            <person name="Ruan X."/>
            <person name="Zhao L."/>
            <person name="Wei J."/>
            <person name="Que T."/>
            <person name="Du C."/>
            <person name="Cheng J."/>
            <person name="Dai P."/>
            <person name="Han X."/>
            <person name="Huang E."/>
            <person name="Gao Y."/>
            <person name="Liu J."/>
            <person name="Shao H."/>
            <person name="Ye R."/>
            <person name="Li L."/>
            <person name="Wei W."/>
            <person name="Wang X."/>
            <person name="Wang C."/>
            <person name="Huo Q."/>
            <person name="Li W."/>
            <person name="Guo W."/>
            <person name="Chen H."/>
            <person name="Chen S."/>
            <person name="Zhou L."/>
            <person name="Zhou L."/>
            <person name="Ni X."/>
            <person name="Tian J."/>
            <person name="Zhou Y."/>
            <person name="Sheng Y."/>
            <person name="Liu T."/>
            <person name="Pan Y."/>
            <person name="Xia L."/>
            <person name="Li J."/>
            <person name="Zhao F."/>
            <person name="Cao W."/>
        </authorList>
    </citation>
    <scope>NUCLEOTIDE SEQUENCE</scope>
    <source>
        <strain evidence="7">Rsan-2018</strain>
        <tissue evidence="7">Larvae</tissue>
    </source>
</reference>
<evidence type="ECO:0000256" key="2">
    <source>
        <dbReference type="ARBA" id="ARBA00022771"/>
    </source>
</evidence>
<dbReference type="AlphaFoldDB" id="A0A9D4PLM0"/>
<dbReference type="SMART" id="SM00980">
    <property type="entry name" value="THAP"/>
    <property type="match status" value="1"/>
</dbReference>
<keyword evidence="8" id="KW-1185">Reference proteome</keyword>
<dbReference type="EMBL" id="JABSTV010001252">
    <property type="protein sequence ID" value="KAH7947332.1"/>
    <property type="molecule type" value="Genomic_DNA"/>
</dbReference>
<protein>
    <recommendedName>
        <fullName evidence="6">THAP-type domain-containing protein</fullName>
    </recommendedName>
</protein>
<dbReference type="Pfam" id="PF05485">
    <property type="entry name" value="THAP"/>
    <property type="match status" value="1"/>
</dbReference>
<evidence type="ECO:0000313" key="7">
    <source>
        <dbReference type="EMBL" id="KAH7947332.1"/>
    </source>
</evidence>
<feature type="coiled-coil region" evidence="5">
    <location>
        <begin position="90"/>
        <end position="117"/>
    </location>
</feature>
<evidence type="ECO:0000256" key="5">
    <source>
        <dbReference type="SAM" id="Coils"/>
    </source>
</evidence>
<dbReference type="SUPFAM" id="SSF57716">
    <property type="entry name" value="Glucocorticoid receptor-like (DNA-binding domain)"/>
    <property type="match status" value="1"/>
</dbReference>
<keyword evidence="4" id="KW-0238">DNA-binding</keyword>
<gene>
    <name evidence="7" type="ORF">HPB52_010086</name>
</gene>
<keyword evidence="3" id="KW-0862">Zinc</keyword>
<evidence type="ECO:0000313" key="8">
    <source>
        <dbReference type="Proteomes" id="UP000821837"/>
    </source>
</evidence>
<keyword evidence="2" id="KW-0863">Zinc-finger</keyword>
<dbReference type="VEuPathDB" id="VectorBase:RSAN_057892"/>
<sequence>MVYCAVVGCKSRTFTKAEKEKARQNNQELSNFRFFKIPKVRVHECGKTKQLSERRQREWIARLNRKGVSEDPQKYKVCCRHFSSDAVCQTDMSKEEIKELENSIVRLQLQLGALADKFRHQNSTEKSLGNLY</sequence>
<dbReference type="InterPro" id="IPR006612">
    <property type="entry name" value="THAP_Znf"/>
</dbReference>
<proteinExistence type="predicted"/>
<dbReference type="GO" id="GO:0003677">
    <property type="term" value="F:DNA binding"/>
    <property type="evidence" value="ECO:0007669"/>
    <property type="project" value="UniProtKB-KW"/>
</dbReference>
<keyword evidence="1" id="KW-0479">Metal-binding</keyword>
<evidence type="ECO:0000256" key="3">
    <source>
        <dbReference type="ARBA" id="ARBA00022833"/>
    </source>
</evidence>
<name>A0A9D4PLM0_RHISA</name>
<accession>A0A9D4PLM0</accession>
<evidence type="ECO:0000259" key="6">
    <source>
        <dbReference type="SMART" id="SM00980"/>
    </source>
</evidence>
<reference evidence="7" key="1">
    <citation type="journal article" date="2020" name="Cell">
        <title>Large-Scale Comparative Analyses of Tick Genomes Elucidate Their Genetic Diversity and Vector Capacities.</title>
        <authorList>
            <consortium name="Tick Genome and Microbiome Consortium (TIGMIC)"/>
            <person name="Jia N."/>
            <person name="Wang J."/>
            <person name="Shi W."/>
            <person name="Du L."/>
            <person name="Sun Y."/>
            <person name="Zhan W."/>
            <person name="Jiang J.F."/>
            <person name="Wang Q."/>
            <person name="Zhang B."/>
            <person name="Ji P."/>
            <person name="Bell-Sakyi L."/>
            <person name="Cui X.M."/>
            <person name="Yuan T.T."/>
            <person name="Jiang B.G."/>
            <person name="Yang W.F."/>
            <person name="Lam T.T."/>
            <person name="Chang Q.C."/>
            <person name="Ding S.J."/>
            <person name="Wang X.J."/>
            <person name="Zhu J.G."/>
            <person name="Ruan X.D."/>
            <person name="Zhao L."/>
            <person name="Wei J.T."/>
            <person name="Ye R.Z."/>
            <person name="Que T.C."/>
            <person name="Du C.H."/>
            <person name="Zhou Y.H."/>
            <person name="Cheng J.X."/>
            <person name="Dai P.F."/>
            <person name="Guo W.B."/>
            <person name="Han X.H."/>
            <person name="Huang E.J."/>
            <person name="Li L.F."/>
            <person name="Wei W."/>
            <person name="Gao Y.C."/>
            <person name="Liu J.Z."/>
            <person name="Shao H.Z."/>
            <person name="Wang X."/>
            <person name="Wang C.C."/>
            <person name="Yang T.C."/>
            <person name="Huo Q.B."/>
            <person name="Li W."/>
            <person name="Chen H.Y."/>
            <person name="Chen S.E."/>
            <person name="Zhou L.G."/>
            <person name="Ni X.B."/>
            <person name="Tian J.H."/>
            <person name="Sheng Y."/>
            <person name="Liu T."/>
            <person name="Pan Y.S."/>
            <person name="Xia L.Y."/>
            <person name="Li J."/>
            <person name="Zhao F."/>
            <person name="Cao W.C."/>
        </authorList>
    </citation>
    <scope>NUCLEOTIDE SEQUENCE</scope>
    <source>
        <strain evidence="7">Rsan-2018</strain>
    </source>
</reference>
<evidence type="ECO:0000256" key="4">
    <source>
        <dbReference type="ARBA" id="ARBA00023125"/>
    </source>
</evidence>
<organism evidence="7 8">
    <name type="scientific">Rhipicephalus sanguineus</name>
    <name type="common">Brown dog tick</name>
    <name type="synonym">Ixodes sanguineus</name>
    <dbReference type="NCBI Taxonomy" id="34632"/>
    <lineage>
        <taxon>Eukaryota</taxon>
        <taxon>Metazoa</taxon>
        <taxon>Ecdysozoa</taxon>
        <taxon>Arthropoda</taxon>
        <taxon>Chelicerata</taxon>
        <taxon>Arachnida</taxon>
        <taxon>Acari</taxon>
        <taxon>Parasitiformes</taxon>
        <taxon>Ixodida</taxon>
        <taxon>Ixodoidea</taxon>
        <taxon>Ixodidae</taxon>
        <taxon>Rhipicephalinae</taxon>
        <taxon>Rhipicephalus</taxon>
        <taxon>Rhipicephalus</taxon>
    </lineage>
</organism>
<feature type="domain" description="THAP-type" evidence="6">
    <location>
        <begin position="2"/>
        <end position="114"/>
    </location>
</feature>